<proteinExistence type="predicted"/>
<sequence length="38" mass="4093">MIFGRFCASATGWSPSLETSPLTNLAHATPARCDHFTP</sequence>
<dbReference type="EMBL" id="MVBN01000001">
    <property type="protein sequence ID" value="OOK83316.1"/>
    <property type="molecule type" value="Genomic_DNA"/>
</dbReference>
<name>A0A1V3WK00_MYCKA</name>
<evidence type="ECO:0000313" key="4">
    <source>
        <dbReference type="Proteomes" id="UP000189229"/>
    </source>
</evidence>
<evidence type="ECO:0000313" key="1">
    <source>
        <dbReference type="EMBL" id="OOK67303.1"/>
    </source>
</evidence>
<evidence type="ECO:0000313" key="3">
    <source>
        <dbReference type="Proteomes" id="UP000188532"/>
    </source>
</evidence>
<dbReference type="Proteomes" id="UP000188532">
    <property type="component" value="Unassembled WGS sequence"/>
</dbReference>
<reference evidence="3 4" key="1">
    <citation type="submission" date="2017-02" db="EMBL/GenBank/DDBJ databases">
        <title>Complete genome sequences of Mycobacterium kansasii strains isolated from rhesus macaques.</title>
        <authorList>
            <person name="Panda A."/>
            <person name="Nagaraj S."/>
            <person name="Zhao X."/>
            <person name="Tettelin H."/>
            <person name="Detolla L.J."/>
        </authorList>
    </citation>
    <scope>NUCLEOTIDE SEQUENCE [LARGE SCALE GENOMIC DNA]</scope>
    <source>
        <strain evidence="2 3">11-3469</strain>
        <strain evidence="1 4">11-3813</strain>
    </source>
</reference>
<comment type="caution">
    <text evidence="1">The sequence shown here is derived from an EMBL/GenBank/DDBJ whole genome shotgun (WGS) entry which is preliminary data.</text>
</comment>
<dbReference type="AlphaFoldDB" id="A0A1V3WK00"/>
<evidence type="ECO:0000313" key="2">
    <source>
        <dbReference type="EMBL" id="OOK83316.1"/>
    </source>
</evidence>
<organism evidence="1 4">
    <name type="scientific">Mycobacterium kansasii</name>
    <dbReference type="NCBI Taxonomy" id="1768"/>
    <lineage>
        <taxon>Bacteria</taxon>
        <taxon>Bacillati</taxon>
        <taxon>Actinomycetota</taxon>
        <taxon>Actinomycetes</taxon>
        <taxon>Mycobacteriales</taxon>
        <taxon>Mycobacteriaceae</taxon>
        <taxon>Mycobacterium</taxon>
    </lineage>
</organism>
<dbReference type="Proteomes" id="UP000189229">
    <property type="component" value="Unassembled WGS sequence"/>
</dbReference>
<protein>
    <submittedName>
        <fullName evidence="1">Uncharacterized protein</fullName>
    </submittedName>
</protein>
<gene>
    <name evidence="2" type="ORF">BZL29_0340</name>
    <name evidence="1" type="ORF">BZL30_7509</name>
</gene>
<accession>A0A1V3WK00</accession>
<dbReference type="EMBL" id="MVBM01000008">
    <property type="protein sequence ID" value="OOK67303.1"/>
    <property type="molecule type" value="Genomic_DNA"/>
</dbReference>